<keyword evidence="6" id="KW-1185">Reference proteome</keyword>
<evidence type="ECO:0000313" key="5">
    <source>
        <dbReference type="EMBL" id="KAI9192735.1"/>
    </source>
</evidence>
<dbReference type="Pfam" id="PF01095">
    <property type="entry name" value="Pectinesterase"/>
    <property type="match status" value="1"/>
</dbReference>
<dbReference type="Gene3D" id="2.160.20.10">
    <property type="entry name" value="Single-stranded right-handed beta-helix, Pectin lyase-like"/>
    <property type="match status" value="2"/>
</dbReference>
<reference evidence="5" key="1">
    <citation type="journal article" date="2022" name="Plant J.">
        <title>Strategies of tolerance reflected in two North American maple genomes.</title>
        <authorList>
            <person name="McEvoy S.L."/>
            <person name="Sezen U.U."/>
            <person name="Trouern-Trend A."/>
            <person name="McMahon S.M."/>
            <person name="Schaberg P.G."/>
            <person name="Yang J."/>
            <person name="Wegrzyn J.L."/>
            <person name="Swenson N.G."/>
        </authorList>
    </citation>
    <scope>NUCLEOTIDE SEQUENCE</scope>
    <source>
        <strain evidence="5">91603</strain>
    </source>
</reference>
<reference evidence="5" key="2">
    <citation type="submission" date="2023-02" db="EMBL/GenBank/DDBJ databases">
        <authorList>
            <person name="Swenson N.G."/>
            <person name="Wegrzyn J.L."/>
            <person name="Mcevoy S.L."/>
        </authorList>
    </citation>
    <scope>NUCLEOTIDE SEQUENCE</scope>
    <source>
        <strain evidence="5">91603</strain>
        <tissue evidence="5">Leaf</tissue>
    </source>
</reference>
<evidence type="ECO:0000259" key="4">
    <source>
        <dbReference type="Pfam" id="PF01095"/>
    </source>
</evidence>
<sequence length="199" mass="21565">MYIDAEGTFRPQRLLQIAERCCTVTLRLLCCSAVCDIIMSVVNAAAITGDGFIARDIRFHNTAGPQGEQALALHIASDHSNCYLAIRRRQGSGYNAILANGRSDPGQSTGFSVQKCRITAASDFSPVGRPWKQYSRSVVRQSTIDDFVAWRGAGTSKRVNWPGFHVIDASEAVKFTVGSFISGTSWLPSTGVTFVSGLQ</sequence>
<evidence type="ECO:0000256" key="3">
    <source>
        <dbReference type="ARBA" id="ARBA00023085"/>
    </source>
</evidence>
<proteinExistence type="predicted"/>
<dbReference type="Proteomes" id="UP001064489">
    <property type="component" value="Chromosome 6"/>
</dbReference>
<dbReference type="GO" id="GO:0030599">
    <property type="term" value="F:pectinesterase activity"/>
    <property type="evidence" value="ECO:0007669"/>
    <property type="project" value="InterPro"/>
</dbReference>
<keyword evidence="3" id="KW-0063">Aspartyl esterase</keyword>
<evidence type="ECO:0000256" key="2">
    <source>
        <dbReference type="ARBA" id="ARBA00022801"/>
    </source>
</evidence>
<protein>
    <recommendedName>
        <fullName evidence="4">Pectinesterase catalytic domain-containing protein</fullName>
    </recommendedName>
</protein>
<dbReference type="EMBL" id="JAJSOW010000004">
    <property type="protein sequence ID" value="KAI9192735.1"/>
    <property type="molecule type" value="Genomic_DNA"/>
</dbReference>
<evidence type="ECO:0000313" key="6">
    <source>
        <dbReference type="Proteomes" id="UP001064489"/>
    </source>
</evidence>
<accession>A0AAD5NYR6</accession>
<gene>
    <name evidence="5" type="ORF">LWI28_027165</name>
</gene>
<dbReference type="InterPro" id="IPR012334">
    <property type="entry name" value="Pectin_lyas_fold"/>
</dbReference>
<keyword evidence="2" id="KW-0378">Hydrolase</keyword>
<organism evidence="5 6">
    <name type="scientific">Acer negundo</name>
    <name type="common">Box elder</name>
    <dbReference type="NCBI Taxonomy" id="4023"/>
    <lineage>
        <taxon>Eukaryota</taxon>
        <taxon>Viridiplantae</taxon>
        <taxon>Streptophyta</taxon>
        <taxon>Embryophyta</taxon>
        <taxon>Tracheophyta</taxon>
        <taxon>Spermatophyta</taxon>
        <taxon>Magnoliopsida</taxon>
        <taxon>eudicotyledons</taxon>
        <taxon>Gunneridae</taxon>
        <taxon>Pentapetalae</taxon>
        <taxon>rosids</taxon>
        <taxon>malvids</taxon>
        <taxon>Sapindales</taxon>
        <taxon>Sapindaceae</taxon>
        <taxon>Hippocastanoideae</taxon>
        <taxon>Acereae</taxon>
        <taxon>Acer</taxon>
    </lineage>
</organism>
<dbReference type="AlphaFoldDB" id="A0AAD5NYR6"/>
<evidence type="ECO:0000256" key="1">
    <source>
        <dbReference type="ARBA" id="ARBA00005184"/>
    </source>
</evidence>
<dbReference type="PANTHER" id="PTHR31707">
    <property type="entry name" value="PECTINESTERASE"/>
    <property type="match status" value="1"/>
</dbReference>
<dbReference type="InterPro" id="IPR000070">
    <property type="entry name" value="Pectinesterase_cat"/>
</dbReference>
<dbReference type="InterPro" id="IPR011050">
    <property type="entry name" value="Pectin_lyase_fold/virulence"/>
</dbReference>
<comment type="pathway">
    <text evidence="1">Glycan metabolism; pectin degradation; 2-dehydro-3-deoxy-D-gluconate from pectin: step 1/5.</text>
</comment>
<comment type="caution">
    <text evidence="5">The sequence shown here is derived from an EMBL/GenBank/DDBJ whole genome shotgun (WGS) entry which is preliminary data.</text>
</comment>
<name>A0AAD5NYR6_ACENE</name>
<feature type="domain" description="Pectinesterase catalytic" evidence="4">
    <location>
        <begin position="81"/>
        <end position="152"/>
    </location>
</feature>
<dbReference type="SUPFAM" id="SSF51126">
    <property type="entry name" value="Pectin lyase-like"/>
    <property type="match status" value="1"/>
</dbReference>
<dbReference type="GO" id="GO:0042545">
    <property type="term" value="P:cell wall modification"/>
    <property type="evidence" value="ECO:0007669"/>
    <property type="project" value="InterPro"/>
</dbReference>